<evidence type="ECO:0000313" key="2">
    <source>
        <dbReference type="EMBL" id="KAF3901261.1"/>
    </source>
</evidence>
<proteinExistence type="predicted"/>
<name>A0A9P4YP04_9EURO</name>
<feature type="region of interest" description="Disordered" evidence="1">
    <location>
        <begin position="37"/>
        <end position="58"/>
    </location>
</feature>
<sequence length="116" mass="13245">MLHVDVYAICSPSVSPSPSSPELYKLAGLTFTQTPSYPGSHLKADKQNNWTRQTRKSSSKQAEELVYHTWKESLDKLAVLKVQNCSSTFMQLRRQPKRRGRIFVFPRQTGMDEPTS</sequence>
<accession>A0A9P4YP04</accession>
<evidence type="ECO:0000256" key="1">
    <source>
        <dbReference type="SAM" id="MobiDB-lite"/>
    </source>
</evidence>
<gene>
    <name evidence="2" type="ORF">GY632_0007</name>
</gene>
<comment type="caution">
    <text evidence="2">The sequence shown here is derived from an EMBL/GenBank/DDBJ whole genome shotgun (WGS) entry which is preliminary data.</text>
</comment>
<protein>
    <submittedName>
        <fullName evidence="2">Uncharacterized protein</fullName>
    </submittedName>
</protein>
<evidence type="ECO:0000313" key="3">
    <source>
        <dbReference type="Proteomes" id="UP000749309"/>
    </source>
</evidence>
<dbReference type="EMBL" id="JAAQVJ010000001">
    <property type="protein sequence ID" value="KAF3901261.1"/>
    <property type="molecule type" value="Genomic_DNA"/>
</dbReference>
<dbReference type="Proteomes" id="UP000749309">
    <property type="component" value="Unassembled WGS sequence"/>
</dbReference>
<dbReference type="AlphaFoldDB" id="A0A9P4YP04"/>
<organism evidence="2 3">
    <name type="scientific">Trichophyton interdigitale</name>
    <dbReference type="NCBI Taxonomy" id="101480"/>
    <lineage>
        <taxon>Eukaryota</taxon>
        <taxon>Fungi</taxon>
        <taxon>Dikarya</taxon>
        <taxon>Ascomycota</taxon>
        <taxon>Pezizomycotina</taxon>
        <taxon>Eurotiomycetes</taxon>
        <taxon>Eurotiomycetidae</taxon>
        <taxon>Onygenales</taxon>
        <taxon>Arthrodermataceae</taxon>
        <taxon>Trichophyton</taxon>
    </lineage>
</organism>
<reference evidence="2" key="1">
    <citation type="submission" date="2020-03" db="EMBL/GenBank/DDBJ databases">
        <title>Whole Genome Sequence of Trichophyton interdigitale from India.</title>
        <authorList>
            <person name="Kumar P."/>
        </authorList>
    </citation>
    <scope>NUCLEOTIDE SEQUENCE</scope>
    <source>
        <strain evidence="2">UCMS-IGIB-CI14</strain>
    </source>
</reference>